<dbReference type="AlphaFoldDB" id="A0A6J4QWH6"/>
<accession>A0A6J4QWH6</accession>
<organism evidence="1">
    <name type="scientific">uncultured Rubrobacteraceae bacterium</name>
    <dbReference type="NCBI Taxonomy" id="349277"/>
    <lineage>
        <taxon>Bacteria</taxon>
        <taxon>Bacillati</taxon>
        <taxon>Actinomycetota</taxon>
        <taxon>Rubrobacteria</taxon>
        <taxon>Rubrobacterales</taxon>
        <taxon>Rubrobacteraceae</taxon>
        <taxon>environmental samples</taxon>
    </lineage>
</organism>
<name>A0A6J4QWH6_9ACTN</name>
<protein>
    <submittedName>
        <fullName evidence="1">Uncharacterized protein</fullName>
    </submittedName>
</protein>
<dbReference type="EMBL" id="CADCVI010000019">
    <property type="protein sequence ID" value="CAA9457172.1"/>
    <property type="molecule type" value="Genomic_DNA"/>
</dbReference>
<reference evidence="1" key="1">
    <citation type="submission" date="2020-02" db="EMBL/GenBank/DDBJ databases">
        <authorList>
            <person name="Meier V. D."/>
        </authorList>
    </citation>
    <scope>NUCLEOTIDE SEQUENCE</scope>
    <source>
        <strain evidence="1">AVDCRST_MAG25</strain>
    </source>
</reference>
<evidence type="ECO:0000313" key="1">
    <source>
        <dbReference type="EMBL" id="CAA9457172.1"/>
    </source>
</evidence>
<sequence>MPDGHGIQAIGPSFGHLGESPGALPDAIFVVVHTPGDAPGVQDPRVDELRSVSPVRRAYRY</sequence>
<gene>
    <name evidence="1" type="ORF">AVDCRST_MAG25-274</name>
</gene>
<proteinExistence type="predicted"/>